<dbReference type="GO" id="GO:0008270">
    <property type="term" value="F:zinc ion binding"/>
    <property type="evidence" value="ECO:0007669"/>
    <property type="project" value="UniProtKB-KW"/>
</dbReference>
<sequence length="184" mass="20430">MSAGGKCVVCSQHTERKCGGCKSVFYCGREHQKSHWSTHRPECRPVRVHEHPVLGRHLVATRDIKQGELIIRESPLVIGPKTVSTPICLGCCKPADLSYPCPGCAWPLCGVACSSSAAHQVECDLMQAKGYRAEITVDNQPLPDYAFITPLRALLLPPNKLKVFRTLQSHLEKRKKTSLYQVLK</sequence>
<keyword evidence="3" id="KW-0862">Zinc</keyword>
<dbReference type="SUPFAM" id="SSF82199">
    <property type="entry name" value="SET domain"/>
    <property type="match status" value="1"/>
</dbReference>
<dbReference type="EMBL" id="CADEPI010000466">
    <property type="protein sequence ID" value="CAB3386272.1"/>
    <property type="molecule type" value="Genomic_DNA"/>
</dbReference>
<evidence type="ECO:0000313" key="7">
    <source>
        <dbReference type="Proteomes" id="UP000494165"/>
    </source>
</evidence>
<evidence type="ECO:0000256" key="1">
    <source>
        <dbReference type="ARBA" id="ARBA00022723"/>
    </source>
</evidence>
<dbReference type="OrthoDB" id="265717at2759"/>
<dbReference type="InterPro" id="IPR053010">
    <property type="entry name" value="SET_SmydA-8"/>
</dbReference>
<dbReference type="SUPFAM" id="SSF144232">
    <property type="entry name" value="HIT/MYND zinc finger-like"/>
    <property type="match status" value="1"/>
</dbReference>
<dbReference type="Pfam" id="PF01753">
    <property type="entry name" value="zf-MYND"/>
    <property type="match status" value="1"/>
</dbReference>
<feature type="domain" description="MYND-type" evidence="5">
    <location>
        <begin position="7"/>
        <end position="43"/>
    </location>
</feature>
<reference evidence="6 7" key="1">
    <citation type="submission" date="2020-04" db="EMBL/GenBank/DDBJ databases">
        <authorList>
            <person name="Alioto T."/>
            <person name="Alioto T."/>
            <person name="Gomez Garrido J."/>
        </authorList>
    </citation>
    <scope>NUCLEOTIDE SEQUENCE [LARGE SCALE GENOMIC DNA]</scope>
</reference>
<dbReference type="Gene3D" id="2.170.270.10">
    <property type="entry name" value="SET domain"/>
    <property type="match status" value="1"/>
</dbReference>
<dbReference type="InterPro" id="IPR002893">
    <property type="entry name" value="Znf_MYND"/>
</dbReference>
<protein>
    <recommendedName>
        <fullName evidence="5">MYND-type domain-containing protein</fullName>
    </recommendedName>
</protein>
<dbReference type="Proteomes" id="UP000494165">
    <property type="component" value="Unassembled WGS sequence"/>
</dbReference>
<keyword evidence="2 4" id="KW-0863">Zinc-finger</keyword>
<dbReference type="Gene3D" id="1.10.220.160">
    <property type="match status" value="1"/>
</dbReference>
<dbReference type="AlphaFoldDB" id="A0A8S1DUT8"/>
<dbReference type="InterPro" id="IPR046341">
    <property type="entry name" value="SET_dom_sf"/>
</dbReference>
<name>A0A8S1DUT8_9INSE</name>
<dbReference type="PANTHER" id="PTHR46455">
    <property type="entry name" value="SET AND MYND DOMAIN CONTAINING, ARTHROPOD-SPECIFIC, MEMBER 4, ISOFORM A"/>
    <property type="match status" value="1"/>
</dbReference>
<keyword evidence="1" id="KW-0479">Metal-binding</keyword>
<comment type="caution">
    <text evidence="6">The sequence shown here is derived from an EMBL/GenBank/DDBJ whole genome shotgun (WGS) entry which is preliminary data.</text>
</comment>
<organism evidence="6 7">
    <name type="scientific">Cloeon dipterum</name>
    <dbReference type="NCBI Taxonomy" id="197152"/>
    <lineage>
        <taxon>Eukaryota</taxon>
        <taxon>Metazoa</taxon>
        <taxon>Ecdysozoa</taxon>
        <taxon>Arthropoda</taxon>
        <taxon>Hexapoda</taxon>
        <taxon>Insecta</taxon>
        <taxon>Pterygota</taxon>
        <taxon>Palaeoptera</taxon>
        <taxon>Ephemeroptera</taxon>
        <taxon>Pisciforma</taxon>
        <taxon>Baetidae</taxon>
        <taxon>Cloeon</taxon>
    </lineage>
</organism>
<evidence type="ECO:0000259" key="5">
    <source>
        <dbReference type="PROSITE" id="PS50865"/>
    </source>
</evidence>
<proteinExistence type="predicted"/>
<gene>
    <name evidence="6" type="ORF">CLODIP_2_CD04437</name>
</gene>
<accession>A0A8S1DUT8</accession>
<dbReference type="PANTHER" id="PTHR46455:SF1">
    <property type="entry name" value="SET AND MYND DOMAIN CONTAINING, ARTHROPOD-SPECIFIC, MEMBER 2"/>
    <property type="match status" value="1"/>
</dbReference>
<dbReference type="PROSITE" id="PS50865">
    <property type="entry name" value="ZF_MYND_2"/>
    <property type="match status" value="1"/>
</dbReference>
<keyword evidence="7" id="KW-1185">Reference proteome</keyword>
<dbReference type="Gene3D" id="6.10.140.2220">
    <property type="match status" value="2"/>
</dbReference>
<evidence type="ECO:0000256" key="4">
    <source>
        <dbReference type="PROSITE-ProRule" id="PRU00134"/>
    </source>
</evidence>
<evidence type="ECO:0000256" key="3">
    <source>
        <dbReference type="ARBA" id="ARBA00022833"/>
    </source>
</evidence>
<evidence type="ECO:0000313" key="6">
    <source>
        <dbReference type="EMBL" id="CAB3386272.1"/>
    </source>
</evidence>
<evidence type="ECO:0000256" key="2">
    <source>
        <dbReference type="ARBA" id="ARBA00022771"/>
    </source>
</evidence>
<dbReference type="PROSITE" id="PS01360">
    <property type="entry name" value="ZF_MYND_1"/>
    <property type="match status" value="1"/>
</dbReference>